<dbReference type="AlphaFoldDB" id="K1GJE7"/>
<accession>K1GJE7</accession>
<reference evidence="2 3" key="1">
    <citation type="submission" date="2012-05" db="EMBL/GenBank/DDBJ databases">
        <title>The Genome Sequence of Fusobacterium periodontium Oral Taxon 201 Strain D10.</title>
        <authorList>
            <consortium name="The Broad Institute Genome Sequencing Platform"/>
            <consortium name="The Broad Institute Genome Sequencing Center for Infectious Disease"/>
            <person name="Earl A."/>
            <person name="Ward D."/>
            <person name="Feldgarden M."/>
            <person name="Gevers D."/>
            <person name="Strauss J."/>
            <person name="Sibley C."/>
            <person name="White A."/>
            <person name="Ambrose C.E."/>
            <person name="Allen-Vercoe E."/>
            <person name="Walker B."/>
            <person name="Young S.K."/>
            <person name="Zeng Q."/>
            <person name="Gargeya S."/>
            <person name="Fitzgerald M."/>
            <person name="Haas B."/>
            <person name="Abouelleil A."/>
            <person name="Alvarado L."/>
            <person name="Arachchi H.M."/>
            <person name="Berlin A.M."/>
            <person name="Chapman S.B."/>
            <person name="Goldberg J."/>
            <person name="Griggs A."/>
            <person name="Gujja S."/>
            <person name="Hansen M."/>
            <person name="Howarth C."/>
            <person name="Imamovic A."/>
            <person name="Larimer J."/>
            <person name="McCowan C."/>
            <person name="Montmayeur A."/>
            <person name="Murphy C."/>
            <person name="Neiman D."/>
            <person name="Pearson M."/>
            <person name="Priest M."/>
            <person name="Roberts A."/>
            <person name="Saif S."/>
            <person name="Shea T."/>
            <person name="Sisk P."/>
            <person name="Sykes S."/>
            <person name="Wortman J."/>
            <person name="Nusbaum C."/>
            <person name="Birren B."/>
        </authorList>
    </citation>
    <scope>NUCLEOTIDE SEQUENCE [LARGE SCALE GENOMIC DNA]</scope>
    <source>
        <strain evidence="2 3">D10</strain>
    </source>
</reference>
<dbReference type="PATRIC" id="fig|620833.3.peg.1278"/>
<dbReference type="RefSeq" id="WP_005967476.1">
    <property type="nucleotide sequence ID" value="NZ_JH815384.1"/>
</dbReference>
<organism evidence="2 3">
    <name type="scientific">Fusobacterium periodonticum D10</name>
    <dbReference type="NCBI Taxonomy" id="620833"/>
    <lineage>
        <taxon>Bacteria</taxon>
        <taxon>Fusobacteriati</taxon>
        <taxon>Fusobacteriota</taxon>
        <taxon>Fusobacteriia</taxon>
        <taxon>Fusobacteriales</taxon>
        <taxon>Fusobacteriaceae</taxon>
        <taxon>Fusobacterium</taxon>
    </lineage>
</organism>
<dbReference type="Gene3D" id="1.10.260.40">
    <property type="entry name" value="lambda repressor-like DNA-binding domains"/>
    <property type="match status" value="1"/>
</dbReference>
<dbReference type="CDD" id="cd00093">
    <property type="entry name" value="HTH_XRE"/>
    <property type="match status" value="1"/>
</dbReference>
<dbReference type="GO" id="GO:0003677">
    <property type="term" value="F:DNA binding"/>
    <property type="evidence" value="ECO:0007669"/>
    <property type="project" value="InterPro"/>
</dbReference>
<evidence type="ECO:0000259" key="1">
    <source>
        <dbReference type="PROSITE" id="PS50943"/>
    </source>
</evidence>
<dbReference type="HOGENOM" id="CLU_066192_4_0_0"/>
<dbReference type="InterPro" id="IPR001387">
    <property type="entry name" value="Cro/C1-type_HTH"/>
</dbReference>
<dbReference type="InterPro" id="IPR010982">
    <property type="entry name" value="Lambda_DNA-bd_dom_sf"/>
</dbReference>
<dbReference type="Proteomes" id="UP000005809">
    <property type="component" value="Unassembled WGS sequence"/>
</dbReference>
<sequence length="147" mass="17184">MKTTGEIIKRKREELGITAEKLGEMIGVTQAYVTMSETNATKPSKAFLEKAKKILNITAEEEKEIKEYEEFRRLPEKFQKRLLSLEKGLLPKYKELDNRSKNQFEEVIEQSALMFNDESIPYEDKEKVLMAIQSAFFDAKQKNKKKK</sequence>
<proteinExistence type="predicted"/>
<dbReference type="PROSITE" id="PS50943">
    <property type="entry name" value="HTH_CROC1"/>
    <property type="match status" value="1"/>
</dbReference>
<dbReference type="SMART" id="SM00530">
    <property type="entry name" value="HTH_XRE"/>
    <property type="match status" value="1"/>
</dbReference>
<protein>
    <recommendedName>
        <fullName evidence="1">HTH cro/C1-type domain-containing protein</fullName>
    </recommendedName>
</protein>
<dbReference type="SUPFAM" id="SSF47413">
    <property type="entry name" value="lambda repressor-like DNA-binding domains"/>
    <property type="match status" value="1"/>
</dbReference>
<feature type="domain" description="HTH cro/C1-type" evidence="1">
    <location>
        <begin position="8"/>
        <end position="62"/>
    </location>
</feature>
<gene>
    <name evidence="2" type="ORF">FPOG_00275</name>
</gene>
<dbReference type="Pfam" id="PF01381">
    <property type="entry name" value="HTH_3"/>
    <property type="match status" value="1"/>
</dbReference>
<comment type="caution">
    <text evidence="2">The sequence shown here is derived from an EMBL/GenBank/DDBJ whole genome shotgun (WGS) entry which is preliminary data.</text>
</comment>
<dbReference type="EMBL" id="ACIF01000220">
    <property type="protein sequence ID" value="EKA93485.1"/>
    <property type="molecule type" value="Genomic_DNA"/>
</dbReference>
<evidence type="ECO:0000313" key="3">
    <source>
        <dbReference type="Proteomes" id="UP000005809"/>
    </source>
</evidence>
<evidence type="ECO:0000313" key="2">
    <source>
        <dbReference type="EMBL" id="EKA93485.1"/>
    </source>
</evidence>
<name>K1GJE7_9FUSO</name>